<comment type="caution">
    <text evidence="1">The sequence shown here is derived from an EMBL/GenBank/DDBJ whole genome shotgun (WGS) entry which is preliminary data.</text>
</comment>
<dbReference type="AlphaFoldDB" id="A0A839DYU5"/>
<reference evidence="1 2" key="1">
    <citation type="submission" date="2020-07" db="EMBL/GenBank/DDBJ databases">
        <title>Sequencing the genomes of 1000 actinobacteria strains.</title>
        <authorList>
            <person name="Klenk H.-P."/>
        </authorList>
    </citation>
    <scope>NUCLEOTIDE SEQUENCE [LARGE SCALE GENOMIC DNA]</scope>
    <source>
        <strain evidence="1 2">DSM 45975</strain>
    </source>
</reference>
<dbReference type="RefSeq" id="WP_182544584.1">
    <property type="nucleotide sequence ID" value="NZ_JACGWZ010000003.1"/>
</dbReference>
<organism evidence="1 2">
    <name type="scientific">Halosaccharopolyspora lacisalsi</name>
    <dbReference type="NCBI Taxonomy" id="1000566"/>
    <lineage>
        <taxon>Bacteria</taxon>
        <taxon>Bacillati</taxon>
        <taxon>Actinomycetota</taxon>
        <taxon>Actinomycetes</taxon>
        <taxon>Pseudonocardiales</taxon>
        <taxon>Pseudonocardiaceae</taxon>
        <taxon>Halosaccharopolyspora</taxon>
    </lineage>
</organism>
<name>A0A839DYU5_9PSEU</name>
<accession>A0A839DYU5</accession>
<proteinExistence type="predicted"/>
<evidence type="ECO:0000313" key="1">
    <source>
        <dbReference type="EMBL" id="MBA8825396.1"/>
    </source>
</evidence>
<dbReference type="GO" id="GO:0006355">
    <property type="term" value="P:regulation of DNA-templated transcription"/>
    <property type="evidence" value="ECO:0007669"/>
    <property type="project" value="InterPro"/>
</dbReference>
<protein>
    <submittedName>
        <fullName evidence="1">Putative transcriptional regulator</fullName>
    </submittedName>
</protein>
<keyword evidence="2" id="KW-1185">Reference proteome</keyword>
<dbReference type="SUPFAM" id="SSF47598">
    <property type="entry name" value="Ribbon-helix-helix"/>
    <property type="match status" value="1"/>
</dbReference>
<dbReference type="EMBL" id="JACGWZ010000003">
    <property type="protein sequence ID" value="MBA8825396.1"/>
    <property type="molecule type" value="Genomic_DNA"/>
</dbReference>
<dbReference type="InterPro" id="IPR010985">
    <property type="entry name" value="Ribbon_hlx_hlx"/>
</dbReference>
<evidence type="ECO:0000313" key="2">
    <source>
        <dbReference type="Proteomes" id="UP000569329"/>
    </source>
</evidence>
<dbReference type="Proteomes" id="UP000569329">
    <property type="component" value="Unassembled WGS sequence"/>
</dbReference>
<dbReference type="CDD" id="cd21631">
    <property type="entry name" value="RHH_CopG_NikR-like"/>
    <property type="match status" value="1"/>
</dbReference>
<gene>
    <name evidence="1" type="ORF">FHX42_002747</name>
</gene>
<sequence>MTTTIKVPDELRNRLAQRAQERHVSQADVIAEALEALERREFWAAVDAGYERLRQDPEAWSDYVNERDEWVSARLVDAQE</sequence>